<comment type="caution">
    <text evidence="2">The sequence shown here is derived from an EMBL/GenBank/DDBJ whole genome shotgun (WGS) entry which is preliminary data.</text>
</comment>
<dbReference type="Gene3D" id="1.10.260.40">
    <property type="entry name" value="lambda repressor-like DNA-binding domains"/>
    <property type="match status" value="1"/>
</dbReference>
<feature type="domain" description="HTH cro/C1-type" evidence="1">
    <location>
        <begin position="7"/>
        <end position="59"/>
    </location>
</feature>
<protein>
    <submittedName>
        <fullName evidence="2">Transcriptional regulator</fullName>
    </submittedName>
</protein>
<accession>A0ABQ5NLZ4</accession>
<dbReference type="SUPFAM" id="SSF47413">
    <property type="entry name" value="lambda repressor-like DNA-binding domains"/>
    <property type="match status" value="1"/>
</dbReference>
<dbReference type="CDD" id="cd00093">
    <property type="entry name" value="HTH_XRE"/>
    <property type="match status" value="1"/>
</dbReference>
<gene>
    <name evidence="2" type="ORF">LYSBPC_25070</name>
</gene>
<dbReference type="EMBL" id="BRZA01000002">
    <property type="protein sequence ID" value="GLC89380.1"/>
    <property type="molecule type" value="Genomic_DNA"/>
</dbReference>
<evidence type="ECO:0000259" key="1">
    <source>
        <dbReference type="PROSITE" id="PS50943"/>
    </source>
</evidence>
<dbReference type="SMART" id="SM00530">
    <property type="entry name" value="HTH_XRE"/>
    <property type="match status" value="1"/>
</dbReference>
<evidence type="ECO:0000313" key="3">
    <source>
        <dbReference type="Proteomes" id="UP001065593"/>
    </source>
</evidence>
<reference evidence="2" key="1">
    <citation type="submission" date="2022-08" db="EMBL/GenBank/DDBJ databases">
        <title>Draft genome sequence of Lysinibacillus sp. strain KH24.</title>
        <authorList>
            <person name="Kanbe H."/>
            <person name="Itoh H."/>
        </authorList>
    </citation>
    <scope>NUCLEOTIDE SEQUENCE</scope>
    <source>
        <strain evidence="2">KH24</strain>
    </source>
</reference>
<dbReference type="RefSeq" id="WP_264989113.1">
    <property type="nucleotide sequence ID" value="NZ_BRZA01000002.1"/>
</dbReference>
<dbReference type="Proteomes" id="UP001065593">
    <property type="component" value="Unassembled WGS sequence"/>
</dbReference>
<name>A0ABQ5NLZ4_9BACI</name>
<organism evidence="2 3">
    <name type="scientific">Lysinibacillus piscis</name>
    <dbReference type="NCBI Taxonomy" id="2518931"/>
    <lineage>
        <taxon>Bacteria</taxon>
        <taxon>Bacillati</taxon>
        <taxon>Bacillota</taxon>
        <taxon>Bacilli</taxon>
        <taxon>Bacillales</taxon>
        <taxon>Bacillaceae</taxon>
        <taxon>Lysinibacillus</taxon>
    </lineage>
</organism>
<dbReference type="PROSITE" id="PS50943">
    <property type="entry name" value="HTH_CROC1"/>
    <property type="match status" value="1"/>
</dbReference>
<dbReference type="InterPro" id="IPR001387">
    <property type="entry name" value="Cro/C1-type_HTH"/>
</dbReference>
<dbReference type="InterPro" id="IPR010982">
    <property type="entry name" value="Lambda_DNA-bd_dom_sf"/>
</dbReference>
<dbReference type="Pfam" id="PF01381">
    <property type="entry name" value="HTH_3"/>
    <property type="match status" value="1"/>
</dbReference>
<keyword evidence="3" id="KW-1185">Reference proteome</keyword>
<proteinExistence type="predicted"/>
<evidence type="ECO:0000313" key="2">
    <source>
        <dbReference type="EMBL" id="GLC89380.1"/>
    </source>
</evidence>
<sequence length="116" mass="13448">MTAFDILKKLCDEQGISVNTLEEKIGLGKNTLYSWKKNTPKGSNLIRVADYFQVSTDYLLGRSEEKRTFNTALEHIEEDIDIRTLNRMAKDMTPNQRKKAIRVLEATFEDLFDDED</sequence>